<name>A0AAW5B7P9_9BACI</name>
<evidence type="ECO:0000313" key="2">
    <source>
        <dbReference type="EMBL" id="MCG3419254.1"/>
    </source>
</evidence>
<keyword evidence="3" id="KW-1185">Reference proteome</keyword>
<reference evidence="2 3" key="1">
    <citation type="journal article" date="2022" name="Evol. Bioinform. Online">
        <title>Draft Genome Sequence of Oceanobacillus jordanicus Strain GSFE11, a Halotolerant Plant Growth-Promoting Bacterial Endophyte Isolated From the Jordan Valley.</title>
        <authorList>
            <person name="Alhindi T."/>
            <person name="Albdaiwi R."/>
        </authorList>
    </citation>
    <scope>NUCLEOTIDE SEQUENCE [LARGE SCALE GENOMIC DNA]</scope>
    <source>
        <strain evidence="2 3">GSFE11</strain>
    </source>
</reference>
<organism evidence="2 3">
    <name type="scientific">Oceanobacillus jordanicus</name>
    <dbReference type="NCBI Taxonomy" id="2867266"/>
    <lineage>
        <taxon>Bacteria</taxon>
        <taxon>Bacillati</taxon>
        <taxon>Bacillota</taxon>
        <taxon>Bacilli</taxon>
        <taxon>Bacillales</taxon>
        <taxon>Bacillaceae</taxon>
        <taxon>Oceanobacillus</taxon>
    </lineage>
</organism>
<dbReference type="InterPro" id="IPR013766">
    <property type="entry name" value="Thioredoxin_domain"/>
</dbReference>
<comment type="caution">
    <text evidence="2">The sequence shown here is derived from an EMBL/GenBank/DDBJ whole genome shotgun (WGS) entry which is preliminary data.</text>
</comment>
<dbReference type="Pfam" id="PF00085">
    <property type="entry name" value="Thioredoxin"/>
    <property type="match status" value="1"/>
</dbReference>
<dbReference type="AlphaFoldDB" id="A0AAW5B7P9"/>
<proteinExistence type="predicted"/>
<evidence type="ECO:0000313" key="3">
    <source>
        <dbReference type="Proteomes" id="UP001199631"/>
    </source>
</evidence>
<dbReference type="CDD" id="cd02947">
    <property type="entry name" value="TRX_family"/>
    <property type="match status" value="1"/>
</dbReference>
<dbReference type="InterPro" id="IPR036249">
    <property type="entry name" value="Thioredoxin-like_sf"/>
</dbReference>
<feature type="domain" description="Thioredoxin" evidence="1">
    <location>
        <begin position="18"/>
        <end position="85"/>
    </location>
</feature>
<sequence length="111" mass="12790">MISMKDLRSLEEIDKFIDAYDLTLLYISREGCSVCHGLLPQVESLLADYPRIKTAHIETNEVPDVAGRFTIFAVPVILLFVQGKEYLREARIVHMDLFEEKLNKIYKNMVG</sequence>
<dbReference type="SUPFAM" id="SSF52833">
    <property type="entry name" value="Thioredoxin-like"/>
    <property type="match status" value="1"/>
</dbReference>
<protein>
    <submittedName>
        <fullName evidence="2">Thioredoxin family protein</fullName>
    </submittedName>
</protein>
<accession>A0AAW5B7P9</accession>
<dbReference type="Proteomes" id="UP001199631">
    <property type="component" value="Unassembled WGS sequence"/>
</dbReference>
<gene>
    <name evidence="2" type="ORF">K3T81_08830</name>
</gene>
<dbReference type="EMBL" id="JAIFZM010000006">
    <property type="protein sequence ID" value="MCG3419254.1"/>
    <property type="molecule type" value="Genomic_DNA"/>
</dbReference>
<dbReference type="Gene3D" id="3.40.30.10">
    <property type="entry name" value="Glutaredoxin"/>
    <property type="match status" value="1"/>
</dbReference>
<evidence type="ECO:0000259" key="1">
    <source>
        <dbReference type="Pfam" id="PF00085"/>
    </source>
</evidence>